<evidence type="ECO:0000313" key="2">
    <source>
        <dbReference type="Proteomes" id="UP000076476"/>
    </source>
</evidence>
<protein>
    <submittedName>
        <fullName evidence="1">Uncharacterized protein</fullName>
    </submittedName>
</protein>
<organism evidence="1 2">
    <name type="scientific">Aeribacillus pallidus</name>
    <dbReference type="NCBI Taxonomy" id="33936"/>
    <lineage>
        <taxon>Bacteria</taxon>
        <taxon>Bacillati</taxon>
        <taxon>Bacillota</taxon>
        <taxon>Bacilli</taxon>
        <taxon>Bacillales</taxon>
        <taxon>Bacillaceae</taxon>
        <taxon>Aeribacillus</taxon>
    </lineage>
</organism>
<evidence type="ECO:0000313" key="1">
    <source>
        <dbReference type="EMBL" id="KZN95458.1"/>
    </source>
</evidence>
<reference evidence="1 2" key="1">
    <citation type="submission" date="2016-04" db="EMBL/GenBank/DDBJ databases">
        <title>Draft genome sequence of Aeribacillus pallidus 8m3 from petroleum reservoir.</title>
        <authorList>
            <person name="Poltaraus A.B."/>
            <person name="Nazina T.N."/>
            <person name="Tourova T.P."/>
            <person name="Malakho S.M."/>
            <person name="Korshunova A.V."/>
            <person name="Sokolova D.S."/>
        </authorList>
    </citation>
    <scope>NUCLEOTIDE SEQUENCE [LARGE SCALE GENOMIC DNA]</scope>
    <source>
        <strain evidence="1 2">8m3</strain>
    </source>
</reference>
<comment type="caution">
    <text evidence="1">The sequence shown here is derived from an EMBL/GenBank/DDBJ whole genome shotgun (WGS) entry which is preliminary data.</text>
</comment>
<sequence>MLSEKFKLFEGLFGSSDEILGSLESGVDFEKRIQEIYQNCRTAKEIDDAFNRLQEEWDESY</sequence>
<accession>A0A165WZ17</accession>
<dbReference type="EMBL" id="LWBR01000048">
    <property type="protein sequence ID" value="KZN95458.1"/>
    <property type="molecule type" value="Genomic_DNA"/>
</dbReference>
<keyword evidence="2" id="KW-1185">Reference proteome</keyword>
<gene>
    <name evidence="1" type="ORF">AZI98_13520</name>
</gene>
<dbReference type="AlphaFoldDB" id="A0A165WZ17"/>
<name>A0A165WZ17_9BACI</name>
<proteinExistence type="predicted"/>
<dbReference type="STRING" id="33936.AZI98_13520"/>
<dbReference type="Proteomes" id="UP000076476">
    <property type="component" value="Unassembled WGS sequence"/>
</dbReference>